<dbReference type="InterPro" id="IPR008964">
    <property type="entry name" value="Invasin/intimin_cell_adhesion"/>
</dbReference>
<dbReference type="RefSeq" id="WP_040073328.1">
    <property type="nucleotide sequence ID" value="NZ_AP024126.1"/>
</dbReference>
<evidence type="ECO:0000313" key="2">
    <source>
        <dbReference type="Proteomes" id="UP000523388"/>
    </source>
</evidence>
<dbReference type="AlphaFoldDB" id="A0A166VXH4"/>
<gene>
    <name evidence="1" type="ORF">C1Q91_002104</name>
</gene>
<dbReference type="SMART" id="SM00635">
    <property type="entry name" value="BID_2"/>
    <property type="match status" value="1"/>
</dbReference>
<accession>A0A166VXH4</accession>
<dbReference type="Gene3D" id="2.60.40.1080">
    <property type="match status" value="1"/>
</dbReference>
<dbReference type="Pfam" id="PF02368">
    <property type="entry name" value="Big_2"/>
    <property type="match status" value="1"/>
</dbReference>
<name>A0A166VXH4_ECOLX</name>
<dbReference type="Proteomes" id="UP000523388">
    <property type="component" value="Unassembled WGS sequence"/>
</dbReference>
<dbReference type="InterPro" id="IPR032494">
    <property type="entry name" value="Phage_TTP_N"/>
</dbReference>
<protein>
    <submittedName>
        <fullName evidence="1">Phage tail protein</fullName>
    </submittedName>
</protein>
<organism evidence="1 2">
    <name type="scientific">Escherichia coli</name>
    <dbReference type="NCBI Taxonomy" id="562"/>
    <lineage>
        <taxon>Bacteria</taxon>
        <taxon>Pseudomonadati</taxon>
        <taxon>Pseudomonadota</taxon>
        <taxon>Gammaproteobacteria</taxon>
        <taxon>Enterobacterales</taxon>
        <taxon>Enterobacteriaceae</taxon>
        <taxon>Escherichia</taxon>
    </lineage>
</organism>
<sequence>MPTPNPLEKTKGAGTTFWMYTGKGDAFAAPLSDTDWLRLAMVKDLQPGEMTADAEDDDYLDDENADWKTTTQGQKSVGDTSATLAWRPGDSGQKKLVQLFDSGEVCAFRIKYPNGTVDVFRGWLSSLGKTVTSKEVMTRTVKISGVGRPYLAEEGTGLVSVTGLTVAPASASVRVGATTTLTFSTVPEDASDKTVSVASSSPEIATVTLSGMVATVKGVKAGSTSIVGMTAGGAQVAVASITVNGG</sequence>
<dbReference type="EMBL" id="AASCJS010000009">
    <property type="protein sequence ID" value="EFA9845733.1"/>
    <property type="molecule type" value="Genomic_DNA"/>
</dbReference>
<reference evidence="1 2" key="1">
    <citation type="submission" date="2018-08" db="EMBL/GenBank/DDBJ databases">
        <authorList>
            <consortium name="GenomeTrakr network: Whole genome sequencing for foodborne pathogen traceback"/>
        </authorList>
    </citation>
    <scope>NUCLEOTIDE SEQUENCE [LARGE SCALE GENOMIC DNA]</scope>
    <source>
        <strain evidence="1 2">AZ-TG102963</strain>
    </source>
</reference>
<dbReference type="SUPFAM" id="SSF49373">
    <property type="entry name" value="Invasin/intimin cell-adhesion fragments"/>
    <property type="match status" value="1"/>
</dbReference>
<dbReference type="Pfam" id="PF16461">
    <property type="entry name" value="Phage_TTP_12"/>
    <property type="match status" value="1"/>
</dbReference>
<proteinExistence type="predicted"/>
<dbReference type="InterPro" id="IPR003343">
    <property type="entry name" value="Big_2"/>
</dbReference>
<dbReference type="Gene3D" id="4.10.410.40">
    <property type="match status" value="1"/>
</dbReference>
<comment type="caution">
    <text evidence="1">The sequence shown here is derived from an EMBL/GenBank/DDBJ whole genome shotgun (WGS) entry which is preliminary data.</text>
</comment>
<evidence type="ECO:0000313" key="1">
    <source>
        <dbReference type="EMBL" id="EFA9845733.1"/>
    </source>
</evidence>